<evidence type="ECO:0000313" key="1">
    <source>
        <dbReference type="EMBL" id="BAK30111.1"/>
    </source>
</evidence>
<dbReference type="KEGG" id="stb:SGPB_1046"/>
<keyword evidence="2" id="KW-1185">Reference proteome</keyword>
<reference evidence="1 2" key="1">
    <citation type="journal article" date="2011" name="PLoS ONE">
        <title>Sequencing and comparative genome analysis of two pathogenic Streptococcus gallolyticus subspecies: genome plasticity, adaptation and virulence.</title>
        <authorList>
            <person name="Lin I.-H."/>
            <person name="Liu T.-T."/>
            <person name="Teng Y.-T."/>
            <person name="Wu H.-L."/>
            <person name="Liu Y.-M."/>
            <person name="Wu K.-M."/>
            <person name="Chang C.-H."/>
            <person name="Hsu M.-T."/>
        </authorList>
    </citation>
    <scope>NUCLEOTIDE SEQUENCE [LARGE SCALE GENOMIC DNA]</scope>
    <source>
        <strain evidence="2">ATCC 43144 / JCM 5346 / CDC 1723-81</strain>
    </source>
</reference>
<accession>F5X6S1</accession>
<dbReference type="Proteomes" id="UP000007946">
    <property type="component" value="Chromosome"/>
</dbReference>
<protein>
    <submittedName>
        <fullName evidence="1">Putative extracellular protein</fullName>
    </submittedName>
</protein>
<dbReference type="AlphaFoldDB" id="F5X6S1"/>
<evidence type="ECO:0000313" key="2">
    <source>
        <dbReference type="Proteomes" id="UP000007946"/>
    </source>
</evidence>
<gene>
    <name evidence="1" type="ordered locus">SGPB_1046</name>
</gene>
<proteinExistence type="predicted"/>
<sequence>MRIWQTNFDQVATGSISDLFLKNLPNKVKPANTIFQKMVQ</sequence>
<organism evidence="1 2">
    <name type="scientific">Streptococcus pasteurianus (strain ATCC 43144 / JCM 5346 / CCUG 46074 / CDC 1723-81)</name>
    <dbReference type="NCBI Taxonomy" id="981540"/>
    <lineage>
        <taxon>Bacteria</taxon>
        <taxon>Bacillati</taxon>
        <taxon>Bacillota</taxon>
        <taxon>Bacilli</taxon>
        <taxon>Lactobacillales</taxon>
        <taxon>Streptococcaceae</taxon>
        <taxon>Streptococcus</taxon>
    </lineage>
</organism>
<name>F5X6S1_STRPX</name>
<dbReference type="HOGENOM" id="CLU_3297343_0_0_9"/>
<dbReference type="EMBL" id="AP012054">
    <property type="protein sequence ID" value="BAK30111.1"/>
    <property type="molecule type" value="Genomic_DNA"/>
</dbReference>